<dbReference type="Proteomes" id="UP001244640">
    <property type="component" value="Unassembled WGS sequence"/>
</dbReference>
<keyword evidence="3" id="KW-1185">Reference proteome</keyword>
<gene>
    <name evidence="2" type="ORF">QE382_004329</name>
</gene>
<dbReference type="Pfam" id="PF00480">
    <property type="entry name" value="ROK"/>
    <property type="match status" value="1"/>
</dbReference>
<evidence type="ECO:0000256" key="1">
    <source>
        <dbReference type="ARBA" id="ARBA00006479"/>
    </source>
</evidence>
<dbReference type="PANTHER" id="PTHR18964">
    <property type="entry name" value="ROK (REPRESSOR, ORF, KINASE) FAMILY"/>
    <property type="match status" value="1"/>
</dbReference>
<reference evidence="2 3" key="1">
    <citation type="submission" date="2023-07" db="EMBL/GenBank/DDBJ databases">
        <title>Functional and genomic diversity of the sorghum phyllosphere microbiome.</title>
        <authorList>
            <person name="Shade A."/>
        </authorList>
    </citation>
    <scope>NUCLEOTIDE SEQUENCE [LARGE SCALE GENOMIC DNA]</scope>
    <source>
        <strain evidence="2 3">SORGH_AS_0892</strain>
    </source>
</reference>
<evidence type="ECO:0000313" key="2">
    <source>
        <dbReference type="EMBL" id="MDQ1152345.1"/>
    </source>
</evidence>
<dbReference type="SUPFAM" id="SSF53067">
    <property type="entry name" value="Actin-like ATPase domain"/>
    <property type="match status" value="1"/>
</dbReference>
<dbReference type="EMBL" id="JAUTBA010000001">
    <property type="protein sequence ID" value="MDQ1152345.1"/>
    <property type="molecule type" value="Genomic_DNA"/>
</dbReference>
<dbReference type="InterPro" id="IPR036390">
    <property type="entry name" value="WH_DNA-bd_sf"/>
</dbReference>
<dbReference type="InterPro" id="IPR036388">
    <property type="entry name" value="WH-like_DNA-bd_sf"/>
</dbReference>
<dbReference type="Gene3D" id="3.30.420.40">
    <property type="match status" value="2"/>
</dbReference>
<dbReference type="RefSeq" id="WP_307187657.1">
    <property type="nucleotide sequence ID" value="NZ_JAUTBA010000001.1"/>
</dbReference>
<dbReference type="Gene3D" id="1.10.10.10">
    <property type="entry name" value="Winged helix-like DNA-binding domain superfamily/Winged helix DNA-binding domain"/>
    <property type="match status" value="1"/>
</dbReference>
<accession>A0ABU0UBW2</accession>
<comment type="similarity">
    <text evidence="1">Belongs to the ROK (NagC/XylR) family.</text>
</comment>
<sequence length="395" mass="43687">MENEILINLYVESMLSIADLAKKIAKSTPSVTKVVNQLIEQNIIVECGFAESTGGRRPIQYTINENSDNYILSIACDQYFTTISISDLQNKVIAEYRDIAVELKEKSSLDTILKRAEELIQKSTISLKNFIGIGVSIPGFVNSELGINESYPKAHGLFNLKRNIEKRFNIPTVIENDSRCIALAEKQLGIAKDITSSLIINLNWGVGLGIIINNTIFKGTAGYAGEFSHIPLADNQMLCSCGKRGCLEVVASLNAAIKYVENDIENEQYSIYSTFINSNDNKLEALFDSIRVGDQVAINNIGKIGYMLGKGISTLIHILNPKQILISGRGAEVGHILEPHIQIALNEFCIPEIAKTTHLAISELHKDAQIKGTMCLVVENLIHRIFKSNYTQINQ</sequence>
<evidence type="ECO:0000313" key="3">
    <source>
        <dbReference type="Proteomes" id="UP001244640"/>
    </source>
</evidence>
<organism evidence="2 3">
    <name type="scientific">Sphingobacterium zeae</name>
    <dbReference type="NCBI Taxonomy" id="1776859"/>
    <lineage>
        <taxon>Bacteria</taxon>
        <taxon>Pseudomonadati</taxon>
        <taxon>Bacteroidota</taxon>
        <taxon>Sphingobacteriia</taxon>
        <taxon>Sphingobacteriales</taxon>
        <taxon>Sphingobacteriaceae</taxon>
        <taxon>Sphingobacterium</taxon>
    </lineage>
</organism>
<dbReference type="InterPro" id="IPR043129">
    <property type="entry name" value="ATPase_NBD"/>
</dbReference>
<proteinExistence type="inferred from homology"/>
<dbReference type="PANTHER" id="PTHR18964:SF149">
    <property type="entry name" value="BIFUNCTIONAL UDP-N-ACETYLGLUCOSAMINE 2-EPIMERASE_N-ACETYLMANNOSAMINE KINASE"/>
    <property type="match status" value="1"/>
</dbReference>
<dbReference type="SUPFAM" id="SSF46785">
    <property type="entry name" value="Winged helix' DNA-binding domain"/>
    <property type="match status" value="1"/>
</dbReference>
<protein>
    <submittedName>
        <fullName evidence="2">N-acetylglucosamine repressor</fullName>
    </submittedName>
</protein>
<name>A0ABU0UBW2_9SPHI</name>
<comment type="caution">
    <text evidence="2">The sequence shown here is derived from an EMBL/GenBank/DDBJ whole genome shotgun (WGS) entry which is preliminary data.</text>
</comment>
<dbReference type="InterPro" id="IPR000600">
    <property type="entry name" value="ROK"/>
</dbReference>